<dbReference type="Pfam" id="PF00962">
    <property type="entry name" value="A_deaminase"/>
    <property type="match status" value="1"/>
</dbReference>
<dbReference type="InterPro" id="IPR032466">
    <property type="entry name" value="Metal_Hydrolase"/>
</dbReference>
<dbReference type="InterPro" id="IPR006330">
    <property type="entry name" value="Ado/ade_deaminase"/>
</dbReference>
<dbReference type="GO" id="GO:0004000">
    <property type="term" value="F:adenosine deaminase activity"/>
    <property type="evidence" value="ECO:0007669"/>
    <property type="project" value="TreeGrafter"/>
</dbReference>
<proteinExistence type="predicted"/>
<dbReference type="GeneID" id="25847227"/>
<reference evidence="7" key="2">
    <citation type="journal article" date="2013" name="PLoS Genet.">
        <title>Comparative genome structure, secondary metabolite, and effector coding capacity across Cochliobolus pathogens.</title>
        <authorList>
            <person name="Condon B.J."/>
            <person name="Leng Y."/>
            <person name="Wu D."/>
            <person name="Bushley K.E."/>
            <person name="Ohm R.A."/>
            <person name="Otillar R."/>
            <person name="Martin J."/>
            <person name="Schackwitz W."/>
            <person name="Grimwood J."/>
            <person name="MohdZainudin N."/>
            <person name="Xue C."/>
            <person name="Wang R."/>
            <person name="Manning V.A."/>
            <person name="Dhillon B."/>
            <person name="Tu Z.J."/>
            <person name="Steffenson B.J."/>
            <person name="Salamov A."/>
            <person name="Sun H."/>
            <person name="Lowry S."/>
            <person name="LaButti K."/>
            <person name="Han J."/>
            <person name="Copeland A."/>
            <person name="Lindquist E."/>
            <person name="Barry K."/>
            <person name="Schmutz J."/>
            <person name="Baker S.E."/>
            <person name="Ciuffetti L.M."/>
            <person name="Grigoriev I.V."/>
            <person name="Zhong S."/>
            <person name="Turgeon B.G."/>
        </authorList>
    </citation>
    <scope>NUCLEOTIDE SEQUENCE [LARGE SCALE GENOMIC DNA]</scope>
    <source>
        <strain evidence="7">C4 / ATCC 48331 / race T</strain>
    </source>
</reference>
<feature type="region of interest" description="Disordered" evidence="4">
    <location>
        <begin position="209"/>
        <end position="229"/>
    </location>
</feature>
<feature type="region of interest" description="Disordered" evidence="4">
    <location>
        <begin position="22"/>
        <end position="42"/>
    </location>
</feature>
<dbReference type="Proteomes" id="UP000012338">
    <property type="component" value="Unassembled WGS sequence"/>
</dbReference>
<gene>
    <name evidence="6" type="ORF">COCC4DRAFT_67213</name>
</gene>
<evidence type="ECO:0000256" key="2">
    <source>
        <dbReference type="ARBA" id="ARBA00022723"/>
    </source>
</evidence>
<keyword evidence="3" id="KW-0378">Hydrolase</keyword>
<dbReference type="OrthoDB" id="7202371at2759"/>
<sequence>MESKINIEDYLKQRERLVQKDNKSVWDRDARPKPGLESEQDKVEQRAATIICAIREYERKVTFGNLGSEALPDDKNLDMGGQYLTNKERIDTQSKLFEISKMVPKGALLHLDFNAELHPEILLFQAREVENMYVRSTQRIEDESQLDTTELIFNVLDSTTVKHKVNIFSEDYPLNTTHSDMKDKEFQKKIWMRWGNFLKKFEKRFPEKYKDQAPETSRKGGPHRFGSSSLKTLYPAEKWLMSKMLRSQEEFYRPDQTVNGTWASFNQAIRVPKALVKSAYKSYISNAIDQMIDEKVMYAELRLMLLDKFISDDSGKPEDCLDFAAQMKLIKKAIDWKKKDLEKKKEEEKFPFGLKIIYCAPRSIGIDAMERKLQECMLLKKDFPYLICGFDLVGAEDRPNSIAFYKDQLIAFQEKCEKENVEIPFMFHAGETLLDTGGSDDPKNSNLYDAVLLKSKRVGHAFALMKHPYLVKKFRKNKTNPGICIELCPISNELLHLCRNVKEHPYPELLAAGIPCTVNTDNPNLFSNSMSHEFYQVMVGAPSMSLYGWKQLARWSIDYSCLNPDEQAKAHKYLDKAWAEFCGTVVDKYEYLMDKDKIDPVEAEKAYPPRNRKHYEVIKISNSLEMALVGNCSKYRTSSKSHRHKQKVVSNLCRCLGADERFPPEGL</sequence>
<keyword evidence="2" id="KW-0479">Metal-binding</keyword>
<dbReference type="PANTHER" id="PTHR11409">
    <property type="entry name" value="ADENOSINE DEAMINASE"/>
    <property type="match status" value="1"/>
</dbReference>
<feature type="domain" description="Adenosine deaminase" evidence="5">
    <location>
        <begin position="283"/>
        <end position="573"/>
    </location>
</feature>
<dbReference type="AlphaFoldDB" id="N4WHC1"/>
<dbReference type="GO" id="GO:0006154">
    <property type="term" value="P:adenosine catabolic process"/>
    <property type="evidence" value="ECO:0007669"/>
    <property type="project" value="TreeGrafter"/>
</dbReference>
<dbReference type="RefSeq" id="XP_014072509.1">
    <property type="nucleotide sequence ID" value="XM_014217034.1"/>
</dbReference>
<name>N4WHC1_COCH4</name>
<evidence type="ECO:0000313" key="7">
    <source>
        <dbReference type="Proteomes" id="UP000012338"/>
    </source>
</evidence>
<dbReference type="GO" id="GO:0046103">
    <property type="term" value="P:inosine biosynthetic process"/>
    <property type="evidence" value="ECO:0007669"/>
    <property type="project" value="TreeGrafter"/>
</dbReference>
<keyword evidence="7" id="KW-1185">Reference proteome</keyword>
<reference evidence="6 7" key="1">
    <citation type="journal article" date="2012" name="PLoS Pathog.">
        <title>Diverse lifestyles and strategies of plant pathogenesis encoded in the genomes of eighteen Dothideomycetes fungi.</title>
        <authorList>
            <person name="Ohm R.A."/>
            <person name="Feau N."/>
            <person name="Henrissat B."/>
            <person name="Schoch C.L."/>
            <person name="Horwitz B.A."/>
            <person name="Barry K.W."/>
            <person name="Condon B.J."/>
            <person name="Copeland A.C."/>
            <person name="Dhillon B."/>
            <person name="Glaser F."/>
            <person name="Hesse C.N."/>
            <person name="Kosti I."/>
            <person name="LaButti K."/>
            <person name="Lindquist E.A."/>
            <person name="Lucas S."/>
            <person name="Salamov A.A."/>
            <person name="Bradshaw R.E."/>
            <person name="Ciuffetti L."/>
            <person name="Hamelin R.C."/>
            <person name="Kema G.H.J."/>
            <person name="Lawrence C."/>
            <person name="Scott J.A."/>
            <person name="Spatafora J.W."/>
            <person name="Turgeon B.G."/>
            <person name="de Wit P.J.G.M."/>
            <person name="Zhong S."/>
            <person name="Goodwin S.B."/>
            <person name="Grigoriev I.V."/>
        </authorList>
    </citation>
    <scope>NUCLEOTIDE SEQUENCE [LARGE SCALE GENOMIC DNA]</scope>
    <source>
        <strain evidence="7">C4 / ATCC 48331 / race T</strain>
    </source>
</reference>
<dbReference type="Gene3D" id="3.20.20.140">
    <property type="entry name" value="Metal-dependent hydrolases"/>
    <property type="match status" value="1"/>
</dbReference>
<protein>
    <recommendedName>
        <fullName evidence="5">Adenosine deaminase domain-containing protein</fullName>
    </recommendedName>
</protein>
<dbReference type="HOGENOM" id="CLU_022829_1_0_1"/>
<evidence type="ECO:0000256" key="3">
    <source>
        <dbReference type="ARBA" id="ARBA00022801"/>
    </source>
</evidence>
<dbReference type="SUPFAM" id="SSF51556">
    <property type="entry name" value="Metallo-dependent hydrolases"/>
    <property type="match status" value="1"/>
</dbReference>
<organism evidence="6 7">
    <name type="scientific">Cochliobolus heterostrophus (strain C4 / ATCC 48331 / race T)</name>
    <name type="common">Southern corn leaf blight fungus</name>
    <name type="synonym">Bipolaris maydis</name>
    <dbReference type="NCBI Taxonomy" id="665024"/>
    <lineage>
        <taxon>Eukaryota</taxon>
        <taxon>Fungi</taxon>
        <taxon>Dikarya</taxon>
        <taxon>Ascomycota</taxon>
        <taxon>Pezizomycotina</taxon>
        <taxon>Dothideomycetes</taxon>
        <taxon>Pleosporomycetidae</taxon>
        <taxon>Pleosporales</taxon>
        <taxon>Pleosporineae</taxon>
        <taxon>Pleosporaceae</taxon>
        <taxon>Bipolaris</taxon>
    </lineage>
</organism>
<dbReference type="InterPro" id="IPR001365">
    <property type="entry name" value="A_deaminase_dom"/>
</dbReference>
<accession>N4WHC1</accession>
<evidence type="ECO:0000256" key="4">
    <source>
        <dbReference type="SAM" id="MobiDB-lite"/>
    </source>
</evidence>
<evidence type="ECO:0000259" key="5">
    <source>
        <dbReference type="Pfam" id="PF00962"/>
    </source>
</evidence>
<evidence type="ECO:0000256" key="1">
    <source>
        <dbReference type="ARBA" id="ARBA00001947"/>
    </source>
</evidence>
<comment type="cofactor">
    <cofactor evidence="1">
        <name>Zn(2+)</name>
        <dbReference type="ChEBI" id="CHEBI:29105"/>
    </cofactor>
</comment>
<dbReference type="EMBL" id="KB733521">
    <property type="protein sequence ID" value="ENH98599.1"/>
    <property type="molecule type" value="Genomic_DNA"/>
</dbReference>
<dbReference type="GO" id="GO:0046872">
    <property type="term" value="F:metal ion binding"/>
    <property type="evidence" value="ECO:0007669"/>
    <property type="project" value="UniProtKB-KW"/>
</dbReference>
<evidence type="ECO:0000313" key="6">
    <source>
        <dbReference type="EMBL" id="ENH98599.1"/>
    </source>
</evidence>
<dbReference type="PANTHER" id="PTHR11409:SF37">
    <property type="entry name" value="ADENOSINE DEAMINASE DOMAIN-CONTAINING PROTEIN"/>
    <property type="match status" value="1"/>
</dbReference>
<feature type="compositionally biased region" description="Basic and acidic residues" evidence="4">
    <location>
        <begin position="209"/>
        <end position="218"/>
    </location>
</feature>